<evidence type="ECO:0000259" key="1">
    <source>
        <dbReference type="SMART" id="SM00382"/>
    </source>
</evidence>
<dbReference type="Gene3D" id="3.40.50.300">
    <property type="entry name" value="P-loop containing nucleotide triphosphate hydrolases"/>
    <property type="match status" value="1"/>
</dbReference>
<dbReference type="EMBL" id="CP011340">
    <property type="protein sequence ID" value="ALC25612.1"/>
    <property type="molecule type" value="Genomic_DNA"/>
</dbReference>
<name>A0A0M3QGT3_STRPR</name>
<sequence>MTFLAASAVAKASAYPAAASLSEGGVTLAGSRTENGWGMTDNASIHVGSLLSGDDPIDDASQDLLQRADLADVFAVEIRRTSAKHGAVVALTGKWGSGKTSLANLTCSALDAVDDVHVVQFNPWFFSGTDQLMRFFFDELAGQLRDGRRLKDKLKDAGRTVAERLGRYSAALSPLKFVPGAGVVLDGASAVAAGTSKLLGEEQGTIHEQRAQLTELLIKLPGRIVVFIDDIDRLSQQEIRDLFRLVRLTGSFPNIVYVLCFDREVVEAALTDEAVRGSAYLEKIVKMSVEVPPLPTQALSPVIAEGLAQALDGIESGLFHASRWPDVLVQLILPMFSTIRDVKRYLASVPLAVRSLGLEVNLVDVLALEALRVRYPAAHAMLPTAADLLAPAKTMYRPSTDRAAREEAFVEEFTGLLNGHARTVVHLLFPAAERLFGGPNYGSDWIPAWERDRRVACSTVLDFYLHRRLPAGRAPAAGIDQAVACIGDESALDEVLGQVPDALLDDTLKRLVPHCRDLPEESVLSTAAALMRQLPRVRLGSTGMYSPGGEWAVLSPVSVLLRNLRGDAVDPTVRNLFHGIPSLYGKVLLLDIAAGRPGKQGLIPDESARLLRQELASQLRTAGPEDLADERMLLRTVLVAAADGPPVLEPAFDARVVARLLESGVAPVHSQTMGSVAVRTEKQLRWDSLVSVYGGEAHLAEAVALLQQCLQEGTVELNEDLAAALALYEKYATGWRPKEF</sequence>
<dbReference type="PATRIC" id="fig|38300.4.peg.51"/>
<dbReference type="KEGG" id="spri:SPRI_0047"/>
<dbReference type="STRING" id="38300.SPRI_0047"/>
<dbReference type="PANTHER" id="PTHR22674">
    <property type="entry name" value="NTPASE, KAP FAMILY P-LOOP DOMAIN-CONTAINING 1"/>
    <property type="match status" value="1"/>
</dbReference>
<dbReference type="InterPro" id="IPR011646">
    <property type="entry name" value="KAP_P-loop"/>
</dbReference>
<dbReference type="SUPFAM" id="SSF52540">
    <property type="entry name" value="P-loop containing nucleoside triphosphate hydrolases"/>
    <property type="match status" value="1"/>
</dbReference>
<evidence type="ECO:0000313" key="2">
    <source>
        <dbReference type="EMBL" id="ALC18353.1"/>
    </source>
</evidence>
<dbReference type="EMBL" id="CP011340">
    <property type="protein sequence ID" value="ALC18353.1"/>
    <property type="molecule type" value="Genomic_DNA"/>
</dbReference>
<evidence type="ECO:0000313" key="3">
    <source>
        <dbReference type="EMBL" id="ALC25612.1"/>
    </source>
</evidence>
<dbReference type="Proteomes" id="UP000060513">
    <property type="component" value="Chromosome"/>
</dbReference>
<dbReference type="InterPro" id="IPR027417">
    <property type="entry name" value="P-loop_NTPase"/>
</dbReference>
<dbReference type="InterPro" id="IPR052754">
    <property type="entry name" value="NTPase_KAP_P-loop"/>
</dbReference>
<proteinExistence type="predicted"/>
<dbReference type="AlphaFoldDB" id="A0A0M3QGT3"/>
<feature type="domain" description="AAA+ ATPase" evidence="1">
    <location>
        <begin position="85"/>
        <end position="271"/>
    </location>
</feature>
<dbReference type="Pfam" id="PF07693">
    <property type="entry name" value="KAP_NTPase"/>
    <property type="match status" value="1"/>
</dbReference>
<gene>
    <name evidence="2" type="ORF">SPRI_0047</name>
    <name evidence="3" type="ORF">SPRI_7306</name>
</gene>
<organism evidence="2">
    <name type="scientific">Streptomyces pristinaespiralis</name>
    <dbReference type="NCBI Taxonomy" id="38300"/>
    <lineage>
        <taxon>Bacteria</taxon>
        <taxon>Bacillati</taxon>
        <taxon>Actinomycetota</taxon>
        <taxon>Actinomycetes</taxon>
        <taxon>Kitasatosporales</taxon>
        <taxon>Streptomycetaceae</taxon>
        <taxon>Streptomyces</taxon>
    </lineage>
</organism>
<dbReference type="PANTHER" id="PTHR22674:SF6">
    <property type="entry name" value="NTPASE KAP FAMILY P-LOOP DOMAIN-CONTAINING PROTEIN 1"/>
    <property type="match status" value="1"/>
</dbReference>
<dbReference type="KEGG" id="spri:SPRI_7306"/>
<dbReference type="InterPro" id="IPR003593">
    <property type="entry name" value="AAA+_ATPase"/>
</dbReference>
<evidence type="ECO:0000313" key="4">
    <source>
        <dbReference type="Proteomes" id="UP000060513"/>
    </source>
</evidence>
<dbReference type="SMART" id="SM00382">
    <property type="entry name" value="AAA"/>
    <property type="match status" value="1"/>
</dbReference>
<reference evidence="2 4" key="1">
    <citation type="submission" date="2015-08" db="EMBL/GenBank/DDBJ databases">
        <title>Genome sequence of the pristinamycin over-producing bacterium Streptomyces pristinaespiralis HCCB10218.</title>
        <authorList>
            <person name="Tian J."/>
            <person name="Yang J."/>
            <person name="Li L."/>
            <person name="Ruan L."/>
            <person name="Wei W."/>
            <person name="Zheng G."/>
            <person name="Wei Z."/>
            <person name="Yang S."/>
            <person name="Ge M."/>
            <person name="Jiang W."/>
            <person name="Lu Y."/>
        </authorList>
    </citation>
    <scope>NUCLEOTIDE SEQUENCE [LARGE SCALE GENOMIC DNA]</scope>
    <source>
        <strain evidence="2 4">HCCB 10218</strain>
    </source>
</reference>
<protein>
    <submittedName>
        <fullName evidence="2">p-loop ATPase</fullName>
    </submittedName>
</protein>
<accession>A0A0M3QGT3</accession>